<dbReference type="NCBIfam" id="NF041497">
    <property type="entry name" value="MobV"/>
    <property type="match status" value="1"/>
</dbReference>
<evidence type="ECO:0000256" key="2">
    <source>
        <dbReference type="SAM" id="Coils"/>
    </source>
</evidence>
<dbReference type="Proteomes" id="UP000035904">
    <property type="component" value="Unassembled WGS sequence"/>
</dbReference>
<comment type="caution">
    <text evidence="3">The sequence shown here is derived from an EMBL/GenBank/DDBJ whole genome shotgun (WGS) entry which is preliminary data.</text>
</comment>
<organism evidence="3 4">
    <name type="scientific">Bacillus anthracis</name>
    <name type="common">anthrax bacterium</name>
    <dbReference type="NCBI Taxonomy" id="1392"/>
    <lineage>
        <taxon>Bacteria</taxon>
        <taxon>Bacillati</taxon>
        <taxon>Bacillota</taxon>
        <taxon>Bacilli</taxon>
        <taxon>Bacillales</taxon>
        <taxon>Bacillaceae</taxon>
        <taxon>Bacillus</taxon>
        <taxon>Bacillus cereus group</taxon>
    </lineage>
</organism>
<comment type="similarity">
    <text evidence="1">Belongs to the plasmid mobilization pre family.</text>
</comment>
<dbReference type="RefSeq" id="WP_047957237.1">
    <property type="nucleotide sequence ID" value="NZ_LDPG01000047.1"/>
</dbReference>
<evidence type="ECO:0000313" key="3">
    <source>
        <dbReference type="EMBL" id="KLV13964.1"/>
    </source>
</evidence>
<sequence length="414" mass="49043">MAHVQKYTRGNVQGLSIHWDRKTENHSNQDIDNERSHLNYDLCEKEGDTLSRMNDRLNEVHCLNRKDVKVCADWVVTLPESLKDTSEKEQREFFEKTYEFLANRYGGEKNVLSANVHNDETRPHMHFAFIPVVWDKKKLREKVSAKEVLTRKELKTFHQDLDKFLKKEIPYIYKEGILNDKTIGVDTVKDLKKYSGEIQKQKDAMDADYKGYEQKIEKQMQSVDKELKSKKDELLNLSRALPQTFNLKVKGKEKKTEVVKTGLFKSETVTNETDNWIVSDGEMRRMQKILRDANFVKEDYERLQRTDLVKENKELHDKVNSLVDGYVKAINENTDLHEKNRELRKEISSLKAHIKDLKENVKVLYFNTKKVLGKHFELFRELVKNELDMKGIDNQFDRNHKKEIKNQRGYDMER</sequence>
<dbReference type="Gene3D" id="1.20.5.340">
    <property type="match status" value="1"/>
</dbReference>
<dbReference type="EMBL" id="LDPG01000047">
    <property type="protein sequence ID" value="KLV13964.1"/>
    <property type="molecule type" value="Genomic_DNA"/>
</dbReference>
<dbReference type="GO" id="GO:0003677">
    <property type="term" value="F:DNA binding"/>
    <property type="evidence" value="ECO:0007669"/>
    <property type="project" value="InterPro"/>
</dbReference>
<dbReference type="Pfam" id="PF01076">
    <property type="entry name" value="Mob_Pre"/>
    <property type="match status" value="1"/>
</dbReference>
<dbReference type="PATRIC" id="fig|1392.242.peg.5001"/>
<dbReference type="GO" id="GO:0006310">
    <property type="term" value="P:DNA recombination"/>
    <property type="evidence" value="ECO:0007669"/>
    <property type="project" value="InterPro"/>
</dbReference>
<dbReference type="Gene3D" id="3.30.930.30">
    <property type="match status" value="1"/>
</dbReference>
<feature type="coiled-coil region" evidence="2">
    <location>
        <begin position="286"/>
        <end position="360"/>
    </location>
</feature>
<proteinExistence type="inferred from homology"/>
<dbReference type="InterPro" id="IPR001668">
    <property type="entry name" value="Mob_Pre"/>
</dbReference>
<name>A0A0J1HJR0_BACAN</name>
<evidence type="ECO:0000256" key="1">
    <source>
        <dbReference type="ARBA" id="ARBA00010657"/>
    </source>
</evidence>
<dbReference type="CDD" id="cd17242">
    <property type="entry name" value="MobM_relaxase"/>
    <property type="match status" value="1"/>
</dbReference>
<feature type="coiled-coil region" evidence="2">
    <location>
        <begin position="213"/>
        <end position="240"/>
    </location>
</feature>
<accession>A0A0J1HJR0</accession>
<dbReference type="AlphaFoldDB" id="A0A0J1HJR0"/>
<evidence type="ECO:0000313" key="4">
    <source>
        <dbReference type="Proteomes" id="UP000035904"/>
    </source>
</evidence>
<keyword evidence="2" id="KW-0175">Coiled coil</keyword>
<reference evidence="3 4" key="1">
    <citation type="submission" date="2015-05" db="EMBL/GenBank/DDBJ databases">
        <title>Whole genome sequence and identification of bacterial endophytes from Costus igneus.</title>
        <authorList>
            <person name="Lee Y.P."/>
            <person name="Gan H.M."/>
            <person name="Eng W."/>
            <person name="Wheatley M.S."/>
            <person name="Caraballo A."/>
            <person name="Polter S."/>
            <person name="Savka M.A."/>
            <person name="Hudson A.O."/>
        </authorList>
    </citation>
    <scope>NUCLEOTIDE SEQUENCE [LARGE SCALE GENOMIC DNA]</scope>
    <source>
        <strain evidence="3 4">RIT375</strain>
    </source>
</reference>
<protein>
    <submittedName>
        <fullName evidence="3">Mob protein</fullName>
    </submittedName>
</protein>
<gene>
    <name evidence="3" type="ORF">ABW01_29400</name>
</gene>